<dbReference type="InterPro" id="IPR000515">
    <property type="entry name" value="MetI-like"/>
</dbReference>
<dbReference type="InterPro" id="IPR035906">
    <property type="entry name" value="MetI-like_sf"/>
</dbReference>
<dbReference type="PANTHER" id="PTHR43744:SF9">
    <property type="entry name" value="POLYGALACTURONAN_RHAMNOGALACTURONAN TRANSPORT SYSTEM PERMEASE PROTEIN YTCP"/>
    <property type="match status" value="1"/>
</dbReference>
<feature type="transmembrane region" description="Helical" evidence="7">
    <location>
        <begin position="169"/>
        <end position="193"/>
    </location>
</feature>
<feature type="transmembrane region" description="Helical" evidence="7">
    <location>
        <begin position="246"/>
        <end position="266"/>
    </location>
</feature>
<dbReference type="Gene3D" id="1.10.3720.10">
    <property type="entry name" value="MetI-like"/>
    <property type="match status" value="1"/>
</dbReference>
<keyword evidence="2" id="KW-0813">Transport</keyword>
<evidence type="ECO:0000256" key="2">
    <source>
        <dbReference type="ARBA" id="ARBA00022448"/>
    </source>
</evidence>
<dbReference type="CDD" id="cd06261">
    <property type="entry name" value="TM_PBP2"/>
    <property type="match status" value="1"/>
</dbReference>
<evidence type="ECO:0000313" key="8">
    <source>
        <dbReference type="EMBL" id="MCU6792534.1"/>
    </source>
</evidence>
<dbReference type="SUPFAM" id="SSF161098">
    <property type="entry name" value="MetI-like"/>
    <property type="match status" value="1"/>
</dbReference>
<proteinExistence type="predicted"/>
<evidence type="ECO:0000256" key="7">
    <source>
        <dbReference type="SAM" id="Phobius"/>
    </source>
</evidence>
<keyword evidence="9" id="KW-1185">Reference proteome</keyword>
<comment type="caution">
    <text evidence="8">The sequence shown here is derived from an EMBL/GenBank/DDBJ whole genome shotgun (WGS) entry which is preliminary data.</text>
</comment>
<sequence>MVGTVLLILVLVVVAYPLYFIVIASVSNPSAVSLGEVLLLPKGITIDGYSRIFAHHDLWIGYRNTLVYTFVGTFINVAMTLTAAYALSRKDLIGRNVFMGYIAFTMFFSGGLIPTYLLIKSLGLYNSFWVMVLPGAVSVWNLIIARTFFQTTIPDDLWEAGVMDGCTNVRFFVSIVLPLSKAISAVLILFYAVAHWNEFFNGLIYLKDRARYPLQLIIRDILIQAQMNQDLVQDENAEILALASNMMKYGVIIVASIPVLILYPFIQKYFVKGVMIGAIKG</sequence>
<keyword evidence="6 7" id="KW-0472">Membrane</keyword>
<dbReference type="EMBL" id="JAOQIO010000024">
    <property type="protein sequence ID" value="MCU6792534.1"/>
    <property type="molecule type" value="Genomic_DNA"/>
</dbReference>
<keyword evidence="4 7" id="KW-0812">Transmembrane</keyword>
<feature type="transmembrane region" description="Helical" evidence="7">
    <location>
        <begin position="66"/>
        <end position="86"/>
    </location>
</feature>
<keyword evidence="3" id="KW-1003">Cell membrane</keyword>
<dbReference type="RefSeq" id="WP_262683925.1">
    <property type="nucleotide sequence ID" value="NZ_JAOQIO010000024.1"/>
</dbReference>
<evidence type="ECO:0000256" key="6">
    <source>
        <dbReference type="ARBA" id="ARBA00023136"/>
    </source>
</evidence>
<name>A0ABT2UFT9_9BACL</name>
<evidence type="ECO:0000256" key="1">
    <source>
        <dbReference type="ARBA" id="ARBA00004651"/>
    </source>
</evidence>
<feature type="transmembrane region" description="Helical" evidence="7">
    <location>
        <begin position="98"/>
        <end position="119"/>
    </location>
</feature>
<organism evidence="8 9">
    <name type="scientific">Paenibacillus baimaensis</name>
    <dbReference type="NCBI Taxonomy" id="2982185"/>
    <lineage>
        <taxon>Bacteria</taxon>
        <taxon>Bacillati</taxon>
        <taxon>Bacillota</taxon>
        <taxon>Bacilli</taxon>
        <taxon>Bacillales</taxon>
        <taxon>Paenibacillaceae</taxon>
        <taxon>Paenibacillus</taxon>
    </lineage>
</organism>
<comment type="subcellular location">
    <subcellularLocation>
        <location evidence="1">Cell membrane</location>
        <topology evidence="1">Multi-pass membrane protein</topology>
    </subcellularLocation>
</comment>
<evidence type="ECO:0000256" key="5">
    <source>
        <dbReference type="ARBA" id="ARBA00022989"/>
    </source>
</evidence>
<protein>
    <submittedName>
        <fullName evidence="8">Carbohydrate ABC transporter permease</fullName>
    </submittedName>
</protein>
<evidence type="ECO:0000313" key="9">
    <source>
        <dbReference type="Proteomes" id="UP001652445"/>
    </source>
</evidence>
<dbReference type="PANTHER" id="PTHR43744">
    <property type="entry name" value="ABC TRANSPORTER PERMEASE PROTEIN MG189-RELATED-RELATED"/>
    <property type="match status" value="1"/>
</dbReference>
<evidence type="ECO:0000256" key="4">
    <source>
        <dbReference type="ARBA" id="ARBA00022692"/>
    </source>
</evidence>
<reference evidence="8 9" key="1">
    <citation type="submission" date="2022-09" db="EMBL/GenBank/DDBJ databases">
        <authorList>
            <person name="Han X.L."/>
            <person name="Wang Q."/>
            <person name="Lu T."/>
        </authorList>
    </citation>
    <scope>NUCLEOTIDE SEQUENCE [LARGE SCALE GENOMIC DNA]</scope>
    <source>
        <strain evidence="8 9">WQ 127069</strain>
    </source>
</reference>
<evidence type="ECO:0000256" key="3">
    <source>
        <dbReference type="ARBA" id="ARBA00022475"/>
    </source>
</evidence>
<accession>A0ABT2UFT9</accession>
<feature type="transmembrane region" description="Helical" evidence="7">
    <location>
        <begin position="5"/>
        <end position="26"/>
    </location>
</feature>
<dbReference type="Proteomes" id="UP001652445">
    <property type="component" value="Unassembled WGS sequence"/>
</dbReference>
<gene>
    <name evidence="8" type="ORF">OB236_10375</name>
</gene>
<feature type="transmembrane region" description="Helical" evidence="7">
    <location>
        <begin position="125"/>
        <end position="149"/>
    </location>
</feature>
<keyword evidence="5 7" id="KW-1133">Transmembrane helix</keyword>